<feature type="compositionally biased region" description="Basic and acidic residues" evidence="1">
    <location>
        <begin position="391"/>
        <end position="414"/>
    </location>
</feature>
<name>A0AAD7D5Y6_MYCRO</name>
<feature type="compositionally biased region" description="Polar residues" evidence="1">
    <location>
        <begin position="155"/>
        <end position="167"/>
    </location>
</feature>
<comment type="caution">
    <text evidence="2">The sequence shown here is derived from an EMBL/GenBank/DDBJ whole genome shotgun (WGS) entry which is preliminary data.</text>
</comment>
<sequence>MRTWSFPQLLRWHVSSRPRPTSRGMDFDNRGKCLKGGCTAGCTVFIPKSGPSPDSHPGLAQCAVCDGCVVAQHEPPPQAPSKPHPPPPVAPAPSATSTTMNGSRGFAAPPKGPFTGSPFRGHAQDRQESIEGKLQDSNSVPGTASKGGRKFYPAEQSQLNGDLNPNDSKGKKRKHKTVPDSDTDRAEKRRMPAKGVKTPASKAFTVVLAADTKAVAKRKYLKPSAAKLIQLNREGYVKNVNLHGGNTWPEITEAVETAFASVPEMETYGFRVLEVETRAVKTAAGRLSKKQVFGLKPIEGELGMDAWTRYSFPSLYAAISDDLKRALALSTVRGAGAGYRNTIFIALSPAAPNLRFPGIDLTLDEPDRDLGTDSECSEDESTSVATGVESNRTDKTGGDNERFSAAHMDTDTSNKDYGPSTGNGPENEKTHSQGASESPPFTGFSGNSETDDDMKLDDQDNHFGCSTRPRVPAAHISLLRGLRNITKPDSANQQRWWKSTPLHHLTEFNMISPLLADLIDSTATGQMHVDVFFTKIQKYVVKRLEPMSDLALNIDIVALDDTKSLAALRDEFTKLFGVGPGGISIVIPVLSSLYEGLRRIREQRFVMNRESLRTEYLLDETSTALLTCLTHFRSIYDRSLWDPKNGFRELAQILARHDDQLPVGDMQSPMHTHLDGMNLQQDSVNTLRHSLKDAFGSATDPGHMQHTAVVGGEYGLRRFYEIIVEPFLDKINRPDYDDVLKLLNDCSRALARKCANYIKTKPGHGAKPKSSPTSGEDDPSGPRTRAQAQANGTSAPRNTKSGHFKTPREENDQFEYADELYSDTAEDMTRTESAAEDWYRDLKPGPGIKTRRRRRHTTDHVSSSDSDDYAPPKSKRKARSRPEYVEIETPPPSPPPEQFTEKDKHKKDLADADLLLGLPGWFQLRRRILLRFPHPDAKQRDSLNNLNNLATSNQYKRISTVYHPDRNVTQSEKWREITAKIMTAVNGKRRP</sequence>
<keyword evidence="3" id="KW-1185">Reference proteome</keyword>
<evidence type="ECO:0000313" key="3">
    <source>
        <dbReference type="Proteomes" id="UP001221757"/>
    </source>
</evidence>
<feature type="compositionally biased region" description="Acidic residues" evidence="1">
    <location>
        <begin position="812"/>
        <end position="826"/>
    </location>
</feature>
<dbReference type="Proteomes" id="UP001221757">
    <property type="component" value="Unassembled WGS sequence"/>
</dbReference>
<organism evidence="2 3">
    <name type="scientific">Mycena rosella</name>
    <name type="common">Pink bonnet</name>
    <name type="synonym">Agaricus rosellus</name>
    <dbReference type="NCBI Taxonomy" id="1033263"/>
    <lineage>
        <taxon>Eukaryota</taxon>
        <taxon>Fungi</taxon>
        <taxon>Dikarya</taxon>
        <taxon>Basidiomycota</taxon>
        <taxon>Agaricomycotina</taxon>
        <taxon>Agaricomycetes</taxon>
        <taxon>Agaricomycetidae</taxon>
        <taxon>Agaricales</taxon>
        <taxon>Marasmiineae</taxon>
        <taxon>Mycenaceae</taxon>
        <taxon>Mycena</taxon>
    </lineage>
</organism>
<feature type="compositionally biased region" description="Pro residues" evidence="1">
    <location>
        <begin position="74"/>
        <end position="91"/>
    </location>
</feature>
<feature type="region of interest" description="Disordered" evidence="1">
    <location>
        <begin position="759"/>
        <end position="905"/>
    </location>
</feature>
<feature type="compositionally biased region" description="Basic and acidic residues" evidence="1">
    <location>
        <begin position="122"/>
        <end position="134"/>
    </location>
</feature>
<evidence type="ECO:0000313" key="2">
    <source>
        <dbReference type="EMBL" id="KAJ7681189.1"/>
    </source>
</evidence>
<feature type="compositionally biased region" description="Basic and acidic residues" evidence="1">
    <location>
        <begin position="177"/>
        <end position="190"/>
    </location>
</feature>
<dbReference type="EMBL" id="JARKIE010000121">
    <property type="protein sequence ID" value="KAJ7681189.1"/>
    <property type="molecule type" value="Genomic_DNA"/>
</dbReference>
<evidence type="ECO:0008006" key="4">
    <source>
        <dbReference type="Google" id="ProtNLM"/>
    </source>
</evidence>
<dbReference type="AlphaFoldDB" id="A0AAD7D5Y6"/>
<feature type="region of interest" description="Disordered" evidence="1">
    <location>
        <begin position="74"/>
        <end position="197"/>
    </location>
</feature>
<protein>
    <recommendedName>
        <fullName evidence="4">J domain-containing protein</fullName>
    </recommendedName>
</protein>
<accession>A0AAD7D5Y6</accession>
<gene>
    <name evidence="2" type="ORF">B0H17DRAFT_1138624</name>
</gene>
<feature type="region of interest" description="Disordered" evidence="1">
    <location>
        <begin position="365"/>
        <end position="468"/>
    </location>
</feature>
<feature type="compositionally biased region" description="Polar residues" evidence="1">
    <location>
        <begin position="786"/>
        <end position="799"/>
    </location>
</feature>
<proteinExistence type="predicted"/>
<reference evidence="2" key="1">
    <citation type="submission" date="2023-03" db="EMBL/GenBank/DDBJ databases">
        <title>Massive genome expansion in bonnet fungi (Mycena s.s.) driven by repeated elements and novel gene families across ecological guilds.</title>
        <authorList>
            <consortium name="Lawrence Berkeley National Laboratory"/>
            <person name="Harder C.B."/>
            <person name="Miyauchi S."/>
            <person name="Viragh M."/>
            <person name="Kuo A."/>
            <person name="Thoen E."/>
            <person name="Andreopoulos B."/>
            <person name="Lu D."/>
            <person name="Skrede I."/>
            <person name="Drula E."/>
            <person name="Henrissat B."/>
            <person name="Morin E."/>
            <person name="Kohler A."/>
            <person name="Barry K."/>
            <person name="LaButti K."/>
            <person name="Morin E."/>
            <person name="Salamov A."/>
            <person name="Lipzen A."/>
            <person name="Mereny Z."/>
            <person name="Hegedus B."/>
            <person name="Baldrian P."/>
            <person name="Stursova M."/>
            <person name="Weitz H."/>
            <person name="Taylor A."/>
            <person name="Grigoriev I.V."/>
            <person name="Nagy L.G."/>
            <person name="Martin F."/>
            <person name="Kauserud H."/>
        </authorList>
    </citation>
    <scope>NUCLEOTIDE SEQUENCE</scope>
    <source>
        <strain evidence="2">CBHHK067</strain>
    </source>
</reference>
<evidence type="ECO:0000256" key="1">
    <source>
        <dbReference type="SAM" id="MobiDB-lite"/>
    </source>
</evidence>